<evidence type="ECO:0000313" key="1">
    <source>
        <dbReference type="EMBL" id="WOD17261.1"/>
    </source>
</evidence>
<dbReference type="SUPFAM" id="SSF102588">
    <property type="entry name" value="LmbE-like"/>
    <property type="match status" value="1"/>
</dbReference>
<dbReference type="InterPro" id="IPR024078">
    <property type="entry name" value="LmbE-like_dom_sf"/>
</dbReference>
<accession>A0ABZ0EJ88</accession>
<evidence type="ECO:0000313" key="2">
    <source>
        <dbReference type="Proteomes" id="UP001302652"/>
    </source>
</evidence>
<keyword evidence="1" id="KW-0378">Hydrolase</keyword>
<dbReference type="GO" id="GO:0016787">
    <property type="term" value="F:hydrolase activity"/>
    <property type="evidence" value="ECO:0007669"/>
    <property type="project" value="UniProtKB-KW"/>
</dbReference>
<dbReference type="RefSeq" id="WP_317019817.1">
    <property type="nucleotide sequence ID" value="NZ_CP136512.1"/>
</dbReference>
<dbReference type="Pfam" id="PF02585">
    <property type="entry name" value="PIG-L"/>
    <property type="match status" value="1"/>
</dbReference>
<organism evidence="1 2">
    <name type="scientific">Paraburkholderia kirstenboschensis</name>
    <dbReference type="NCBI Taxonomy" id="1245436"/>
    <lineage>
        <taxon>Bacteria</taxon>
        <taxon>Pseudomonadati</taxon>
        <taxon>Pseudomonadota</taxon>
        <taxon>Betaproteobacteria</taxon>
        <taxon>Burkholderiales</taxon>
        <taxon>Burkholderiaceae</taxon>
        <taxon>Paraburkholderia</taxon>
    </lineage>
</organism>
<protein>
    <submittedName>
        <fullName evidence="1">PIG-L family deacetylase</fullName>
        <ecNumber evidence="1">3.5.1.-</ecNumber>
    </submittedName>
</protein>
<dbReference type="EMBL" id="CP136512">
    <property type="protein sequence ID" value="WOD17261.1"/>
    <property type="molecule type" value="Genomic_DNA"/>
</dbReference>
<reference evidence="1 2" key="1">
    <citation type="submission" date="2023-10" db="EMBL/GenBank/DDBJ databases">
        <title>Surface-active antibiotics is a multifunctional adaptation for post-fire microbes.</title>
        <authorList>
            <person name="Liu M.D."/>
            <person name="Du Y."/>
            <person name="Koupaei S.K."/>
            <person name="Kim N.R."/>
            <person name="Zhang W."/>
            <person name="Traxler M.F."/>
        </authorList>
    </citation>
    <scope>NUCLEOTIDE SEQUENCE [LARGE SCALE GENOMIC DNA]</scope>
    <source>
        <strain evidence="1 2">F3</strain>
    </source>
</reference>
<name>A0ABZ0EJ88_9BURK</name>
<sequence length="230" mass="25381">MQLRARLLVVSPHLDDAVLSCGLLLAANPSAIVCTVFTAPPPENMSTDWDRQSGFTDAFQAMLARKQEDIRALEKLGAQAIHLPFCDAQYLLTPSPDDLAEALHRTLNEHSPDNVLFPLGLFHSDHTLVSNACLALIADMPGTVFHAYEEVPYRQMREAASKRIEELTKRGYALTHATDVAASVNESKAHEQTKREAIAAYASQLRAFGPQGQSTLYSTEKYWRLQSASS</sequence>
<proteinExistence type="predicted"/>
<dbReference type="Proteomes" id="UP001302652">
    <property type="component" value="Chromosome 2"/>
</dbReference>
<dbReference type="InterPro" id="IPR003737">
    <property type="entry name" value="GlcNAc_PI_deacetylase-related"/>
</dbReference>
<keyword evidence="2" id="KW-1185">Reference proteome</keyword>
<dbReference type="Gene3D" id="3.40.50.10320">
    <property type="entry name" value="LmbE-like"/>
    <property type="match status" value="1"/>
</dbReference>
<dbReference type="EC" id="3.5.1.-" evidence="1"/>
<gene>
    <name evidence="1" type="ORF">RW095_10625</name>
</gene>